<dbReference type="STRING" id="158787.BSCA_0724"/>
<dbReference type="EMBL" id="JGZO01000006">
    <property type="protein sequence ID" value="KFI94672.1"/>
    <property type="molecule type" value="Genomic_DNA"/>
</dbReference>
<reference evidence="1 2" key="1">
    <citation type="submission" date="2014-03" db="EMBL/GenBank/DDBJ databases">
        <title>Genomics of Bifidobacteria.</title>
        <authorList>
            <person name="Ventura M."/>
            <person name="Milani C."/>
            <person name="Lugli G.A."/>
        </authorList>
    </citation>
    <scope>NUCLEOTIDE SEQUENCE [LARGE SCALE GENOMIC DNA]</scope>
    <source>
        <strain evidence="1 2">LMG 21589</strain>
    </source>
</reference>
<evidence type="ECO:0000313" key="1">
    <source>
        <dbReference type="EMBL" id="KFI94672.1"/>
    </source>
</evidence>
<sequence length="119" mass="13590">MPVYGKAVKRRDKRFIRGDTQRFGGHWRQRNVRTGESWDVNLSGWSGVIELHGLDDELWYSVACTEMSADGRAVATIPPDAFMGAQWDSRRHGTWRCRVTSPDGGTVKTIGWGYWILTF</sequence>
<dbReference type="eggNOG" id="ENOG5031W1T">
    <property type="taxonomic scope" value="Bacteria"/>
</dbReference>
<organism evidence="1 2">
    <name type="scientific">Bifidobacterium scardovii</name>
    <dbReference type="NCBI Taxonomy" id="158787"/>
    <lineage>
        <taxon>Bacteria</taxon>
        <taxon>Bacillati</taxon>
        <taxon>Actinomycetota</taxon>
        <taxon>Actinomycetes</taxon>
        <taxon>Bifidobacteriales</taxon>
        <taxon>Bifidobacteriaceae</taxon>
        <taxon>Bifidobacterium</taxon>
    </lineage>
</organism>
<dbReference type="GeneID" id="85166466"/>
<gene>
    <name evidence="1" type="ORF">BSCA_0724</name>
</gene>
<proteinExistence type="predicted"/>
<accession>A0A087DGM2</accession>
<dbReference type="OrthoDB" id="3234117at2"/>
<comment type="caution">
    <text evidence="1">The sequence shown here is derived from an EMBL/GenBank/DDBJ whole genome shotgun (WGS) entry which is preliminary data.</text>
</comment>
<name>A0A087DGM2_9BIFI</name>
<evidence type="ECO:0000313" key="2">
    <source>
        <dbReference type="Proteomes" id="UP000029033"/>
    </source>
</evidence>
<dbReference type="AlphaFoldDB" id="A0A087DGM2"/>
<dbReference type="RefSeq" id="WP_033519162.1">
    <property type="nucleotide sequence ID" value="NZ_CAUPKV010000022.1"/>
</dbReference>
<dbReference type="Proteomes" id="UP000029033">
    <property type="component" value="Unassembled WGS sequence"/>
</dbReference>
<protein>
    <submittedName>
        <fullName evidence="1">Putative tail fiber protein</fullName>
    </submittedName>
</protein>
<keyword evidence="2" id="KW-1185">Reference proteome</keyword>